<organism evidence="1 2">
    <name type="scientific">Caligus rogercresseyi</name>
    <name type="common">Sea louse</name>
    <dbReference type="NCBI Taxonomy" id="217165"/>
    <lineage>
        <taxon>Eukaryota</taxon>
        <taxon>Metazoa</taxon>
        <taxon>Ecdysozoa</taxon>
        <taxon>Arthropoda</taxon>
        <taxon>Crustacea</taxon>
        <taxon>Multicrustacea</taxon>
        <taxon>Hexanauplia</taxon>
        <taxon>Copepoda</taxon>
        <taxon>Siphonostomatoida</taxon>
        <taxon>Caligidae</taxon>
        <taxon>Caligus</taxon>
    </lineage>
</organism>
<evidence type="ECO:0000313" key="1">
    <source>
        <dbReference type="EMBL" id="QQP55091.1"/>
    </source>
</evidence>
<gene>
    <name evidence="1" type="ORF">FKW44_008158</name>
</gene>
<name>A0A7T8KFW7_CALRO</name>
<dbReference type="EMBL" id="CP045894">
    <property type="protein sequence ID" value="QQP55091.1"/>
    <property type="molecule type" value="Genomic_DNA"/>
</dbReference>
<dbReference type="Proteomes" id="UP000595437">
    <property type="component" value="Chromosome 5"/>
</dbReference>
<feature type="non-terminal residue" evidence="1">
    <location>
        <position position="1"/>
    </location>
</feature>
<reference evidence="2" key="1">
    <citation type="submission" date="2021-01" db="EMBL/GenBank/DDBJ databases">
        <title>Caligus Genome Assembly.</title>
        <authorList>
            <person name="Gallardo-Escarate C."/>
        </authorList>
    </citation>
    <scope>NUCLEOTIDE SEQUENCE [LARGE SCALE GENOMIC DNA]</scope>
</reference>
<dbReference type="OrthoDB" id="6509703at2759"/>
<sequence length="344" mass="40184">RIEYINGHFYGMENAEVTKTLLCFMYEDVVAMVPLPAINSSVIKKWYDNVLQVLQVGFDIAVVLCDAHTANRRFFAQELTPFLQTREYFCSSTPFDGTSMTAKFDHVVQLHRKEMGRSVKCAHKLSDRVLAPQPIERTKVQLGDHFFDDSTISCLMHCQGEEDIEWISTVEFMRLIRQFWLCVTVQSKFAAERKRDKRRKAISSNDQSQVYFLQKFATWLQDWERMTEGTKAGLSRETFMAPQHTANALQELANYLLTEKGFQYALLGKINSDPLEHRFGWYRQLVRANYFISVRQFLEAERKIRFKSLVKVNKLIMTEVTDIFREPEGHKAKINEEGDKNYLP</sequence>
<accession>A0A7T8KFW7</accession>
<dbReference type="AlphaFoldDB" id="A0A7T8KFW7"/>
<feature type="non-terminal residue" evidence="1">
    <location>
        <position position="344"/>
    </location>
</feature>
<protein>
    <submittedName>
        <fullName evidence="1">LOC101234274</fullName>
    </submittedName>
</protein>
<evidence type="ECO:0000313" key="2">
    <source>
        <dbReference type="Proteomes" id="UP000595437"/>
    </source>
</evidence>
<proteinExistence type="predicted"/>
<keyword evidence="2" id="KW-1185">Reference proteome</keyword>